<keyword evidence="1" id="KW-0812">Transmembrane</keyword>
<comment type="caution">
    <text evidence="2">The sequence shown here is derived from an EMBL/GenBank/DDBJ whole genome shotgun (WGS) entry which is preliminary data.</text>
</comment>
<dbReference type="EMBL" id="JAACJL010000002">
    <property type="protein sequence ID" value="KAF4622144.1"/>
    <property type="molecule type" value="Genomic_DNA"/>
</dbReference>
<keyword evidence="1" id="KW-0472">Membrane</keyword>
<evidence type="ECO:0000313" key="2">
    <source>
        <dbReference type="EMBL" id="KAF4622144.1"/>
    </source>
</evidence>
<protein>
    <submittedName>
        <fullName evidence="2">Uncharacterized protein</fullName>
    </submittedName>
</protein>
<dbReference type="Proteomes" id="UP000521872">
    <property type="component" value="Unassembled WGS sequence"/>
</dbReference>
<keyword evidence="1" id="KW-1133">Transmembrane helix</keyword>
<keyword evidence="3" id="KW-1185">Reference proteome</keyword>
<reference evidence="2 3" key="1">
    <citation type="submission" date="2019-12" db="EMBL/GenBank/DDBJ databases">
        <authorList>
            <person name="Floudas D."/>
            <person name="Bentzer J."/>
            <person name="Ahren D."/>
            <person name="Johansson T."/>
            <person name="Persson P."/>
            <person name="Tunlid A."/>
        </authorList>
    </citation>
    <scope>NUCLEOTIDE SEQUENCE [LARGE SCALE GENOMIC DNA]</scope>
    <source>
        <strain evidence="2 3">CBS 102.39</strain>
    </source>
</reference>
<proteinExistence type="predicted"/>
<evidence type="ECO:0000256" key="1">
    <source>
        <dbReference type="SAM" id="Phobius"/>
    </source>
</evidence>
<evidence type="ECO:0000313" key="3">
    <source>
        <dbReference type="Proteomes" id="UP000521872"/>
    </source>
</evidence>
<sequence>MSTDTEHFLDINATFGAMLVGCLVACMCVSHIPSFTTPNGLKLEVLSWLMYVTEL</sequence>
<name>A0A8H4R2D6_9AGAR</name>
<dbReference type="AlphaFoldDB" id="A0A8H4R2D6"/>
<feature type="transmembrane region" description="Helical" evidence="1">
    <location>
        <begin position="12"/>
        <end position="32"/>
    </location>
</feature>
<gene>
    <name evidence="2" type="ORF">D9613_009321</name>
</gene>
<accession>A0A8H4R2D6</accession>
<organism evidence="2 3">
    <name type="scientific">Agrocybe pediades</name>
    <dbReference type="NCBI Taxonomy" id="84607"/>
    <lineage>
        <taxon>Eukaryota</taxon>
        <taxon>Fungi</taxon>
        <taxon>Dikarya</taxon>
        <taxon>Basidiomycota</taxon>
        <taxon>Agaricomycotina</taxon>
        <taxon>Agaricomycetes</taxon>
        <taxon>Agaricomycetidae</taxon>
        <taxon>Agaricales</taxon>
        <taxon>Agaricineae</taxon>
        <taxon>Strophariaceae</taxon>
        <taxon>Agrocybe</taxon>
    </lineage>
</organism>